<dbReference type="Proteomes" id="UP001530400">
    <property type="component" value="Unassembled WGS sequence"/>
</dbReference>
<reference evidence="2 3" key="1">
    <citation type="submission" date="2024-10" db="EMBL/GenBank/DDBJ databases">
        <title>Updated reference genomes for cyclostephanoid diatoms.</title>
        <authorList>
            <person name="Roberts W.R."/>
            <person name="Alverson A.J."/>
        </authorList>
    </citation>
    <scope>NUCLEOTIDE SEQUENCE [LARGE SCALE GENOMIC DNA]</scope>
    <source>
        <strain evidence="2 3">AJA010-31</strain>
    </source>
</reference>
<protein>
    <recommendedName>
        <fullName evidence="1">SCP2 domain-containing protein</fullName>
    </recommendedName>
</protein>
<comment type="caution">
    <text evidence="2">The sequence shown here is derived from an EMBL/GenBank/DDBJ whole genome shotgun (WGS) entry which is preliminary data.</text>
</comment>
<feature type="domain" description="SCP2" evidence="1">
    <location>
        <begin position="20"/>
        <end position="109"/>
    </location>
</feature>
<evidence type="ECO:0000313" key="3">
    <source>
        <dbReference type="Proteomes" id="UP001530400"/>
    </source>
</evidence>
<dbReference type="SUPFAM" id="SSF55718">
    <property type="entry name" value="SCP-like"/>
    <property type="match status" value="1"/>
</dbReference>
<dbReference type="InterPro" id="IPR003033">
    <property type="entry name" value="SCP2_sterol-bd_dom"/>
</dbReference>
<dbReference type="PANTHER" id="PTHR10094:SF25">
    <property type="entry name" value="SCP2 STEROL-BINDING DOMAIN-CONTAINING PROTEIN 1"/>
    <property type="match status" value="1"/>
</dbReference>
<accession>A0ABD3NKL8</accession>
<evidence type="ECO:0000259" key="1">
    <source>
        <dbReference type="Pfam" id="PF02036"/>
    </source>
</evidence>
<dbReference type="Gene3D" id="3.30.1050.10">
    <property type="entry name" value="SCP2 sterol-binding domain"/>
    <property type="match status" value="1"/>
</dbReference>
<proteinExistence type="predicted"/>
<sequence>MSSIPEVFAAMGEAVAGDGGKALQRKFKGTVTFTITPENKTYSLDLSSPTSTVSEGDAFDSKADLAVTCSEEIMMKMINKEIQPQQAFMKGMLKIKGKMALAMKLTNVLAATRKKLPKAKL</sequence>
<dbReference type="AlphaFoldDB" id="A0ABD3NKL8"/>
<keyword evidence="3" id="KW-1185">Reference proteome</keyword>
<name>A0ABD3NKL8_9STRA</name>
<organism evidence="2 3">
    <name type="scientific">Cyclotella atomus</name>
    <dbReference type="NCBI Taxonomy" id="382360"/>
    <lineage>
        <taxon>Eukaryota</taxon>
        <taxon>Sar</taxon>
        <taxon>Stramenopiles</taxon>
        <taxon>Ochrophyta</taxon>
        <taxon>Bacillariophyta</taxon>
        <taxon>Coscinodiscophyceae</taxon>
        <taxon>Thalassiosirophycidae</taxon>
        <taxon>Stephanodiscales</taxon>
        <taxon>Stephanodiscaceae</taxon>
        <taxon>Cyclotella</taxon>
    </lineage>
</organism>
<dbReference type="PANTHER" id="PTHR10094">
    <property type="entry name" value="STEROL CARRIER PROTEIN 2 SCP-2 FAMILY PROTEIN"/>
    <property type="match status" value="1"/>
</dbReference>
<dbReference type="Pfam" id="PF02036">
    <property type="entry name" value="SCP2"/>
    <property type="match status" value="1"/>
</dbReference>
<gene>
    <name evidence="2" type="ORF">ACHAWO_007200</name>
</gene>
<dbReference type="EMBL" id="JALLPJ020001216">
    <property type="protein sequence ID" value="KAL3773880.1"/>
    <property type="molecule type" value="Genomic_DNA"/>
</dbReference>
<dbReference type="InterPro" id="IPR036527">
    <property type="entry name" value="SCP2_sterol-bd_dom_sf"/>
</dbReference>
<evidence type="ECO:0000313" key="2">
    <source>
        <dbReference type="EMBL" id="KAL3773880.1"/>
    </source>
</evidence>